<dbReference type="GO" id="GO:0043565">
    <property type="term" value="F:sequence-specific DNA binding"/>
    <property type="evidence" value="ECO:0007669"/>
    <property type="project" value="InterPro"/>
</dbReference>
<dbReference type="PRINTS" id="PR00032">
    <property type="entry name" value="HTHARAC"/>
</dbReference>
<organism evidence="6 7">
    <name type="scientific">Acinetobacter soli</name>
    <dbReference type="NCBI Taxonomy" id="487316"/>
    <lineage>
        <taxon>Bacteria</taxon>
        <taxon>Pseudomonadati</taxon>
        <taxon>Pseudomonadota</taxon>
        <taxon>Gammaproteobacteria</taxon>
        <taxon>Moraxellales</taxon>
        <taxon>Moraxellaceae</taxon>
        <taxon>Acinetobacter</taxon>
    </lineage>
</organism>
<sequence>MLSHSSNLFWSDARMPYVETRKACTSRTCYKSHSHETFSIGAVDAGFSCFSSAFHQFERLTPDSLVVVPAFTEHSCNPLPNQDWSYQMMHLDASWLSALIEEGLSNSIEQKIPVLKPEIIRKSKVYQSFCKMNETLFNPNFTVLEKEQQLIDTLIQFIFPSMSWRFLHNKQYLRAALDELINLLNQHQTFVSLEELAQSSGLSRFTIIRLFKQNLGLTPHAFQLNLRIHQARQQLKTGKSITAIAYDLGFSDQSHFHRVFKQFAGATPRQYQLSMTRNFIQDNTHLNT</sequence>
<protein>
    <submittedName>
        <fullName evidence="6">AraC family transcriptional regulator</fullName>
    </submittedName>
</protein>
<accession>A0A1P8EHM8</accession>
<dbReference type="Proteomes" id="UP000185674">
    <property type="component" value="Chromosome"/>
</dbReference>
<evidence type="ECO:0000256" key="3">
    <source>
        <dbReference type="ARBA" id="ARBA00023159"/>
    </source>
</evidence>
<keyword evidence="4" id="KW-0804">Transcription</keyword>
<dbReference type="PROSITE" id="PS01124">
    <property type="entry name" value="HTH_ARAC_FAMILY_2"/>
    <property type="match status" value="1"/>
</dbReference>
<dbReference type="PANTHER" id="PTHR46796:SF2">
    <property type="entry name" value="TRANSCRIPTIONAL REGULATORY PROTEIN"/>
    <property type="match status" value="1"/>
</dbReference>
<dbReference type="InterPro" id="IPR009057">
    <property type="entry name" value="Homeodomain-like_sf"/>
</dbReference>
<gene>
    <name evidence="6" type="ORF">BEN76_06545</name>
</gene>
<evidence type="ECO:0000313" key="7">
    <source>
        <dbReference type="Proteomes" id="UP000185674"/>
    </source>
</evidence>
<dbReference type="Gene3D" id="1.10.10.60">
    <property type="entry name" value="Homeodomain-like"/>
    <property type="match status" value="2"/>
</dbReference>
<dbReference type="GO" id="GO:0003700">
    <property type="term" value="F:DNA-binding transcription factor activity"/>
    <property type="evidence" value="ECO:0007669"/>
    <property type="project" value="InterPro"/>
</dbReference>
<name>A0A1P8EHM8_9GAMM</name>
<dbReference type="PANTHER" id="PTHR46796">
    <property type="entry name" value="HTH-TYPE TRANSCRIPTIONAL ACTIVATOR RHAS-RELATED"/>
    <property type="match status" value="1"/>
</dbReference>
<dbReference type="PROSITE" id="PS00041">
    <property type="entry name" value="HTH_ARAC_FAMILY_1"/>
    <property type="match status" value="1"/>
</dbReference>
<dbReference type="InterPro" id="IPR037923">
    <property type="entry name" value="HTH-like"/>
</dbReference>
<feature type="domain" description="HTH araC/xylS-type" evidence="5">
    <location>
        <begin position="178"/>
        <end position="274"/>
    </location>
</feature>
<keyword evidence="2" id="KW-0238">DNA-binding</keyword>
<dbReference type="SUPFAM" id="SSF46689">
    <property type="entry name" value="Homeodomain-like"/>
    <property type="match status" value="2"/>
</dbReference>
<dbReference type="InterPro" id="IPR003313">
    <property type="entry name" value="AraC-bd"/>
</dbReference>
<dbReference type="InterPro" id="IPR020449">
    <property type="entry name" value="Tscrpt_reg_AraC-type_HTH"/>
</dbReference>
<evidence type="ECO:0000256" key="4">
    <source>
        <dbReference type="ARBA" id="ARBA00023163"/>
    </source>
</evidence>
<reference evidence="6 7" key="1">
    <citation type="submission" date="2016-08" db="EMBL/GenBank/DDBJ databases">
        <title>Complete genome sequence of Acinetobacter baylyi strain GFJ2.</title>
        <authorList>
            <person name="Tabata M."/>
            <person name="Kuboki S."/>
            <person name="Gibu N."/>
            <person name="Kinouchi Y."/>
            <person name="Vangnai A."/>
            <person name="Kasai D."/>
            <person name="Fukuda M."/>
        </authorList>
    </citation>
    <scope>NUCLEOTIDE SEQUENCE [LARGE SCALE GENOMIC DNA]</scope>
    <source>
        <strain evidence="6 7">GFJ2</strain>
    </source>
</reference>
<dbReference type="Pfam" id="PF12833">
    <property type="entry name" value="HTH_18"/>
    <property type="match status" value="1"/>
</dbReference>
<evidence type="ECO:0000259" key="5">
    <source>
        <dbReference type="PROSITE" id="PS01124"/>
    </source>
</evidence>
<dbReference type="EMBL" id="CP016896">
    <property type="protein sequence ID" value="APV35692.1"/>
    <property type="molecule type" value="Genomic_DNA"/>
</dbReference>
<dbReference type="eggNOG" id="COG1917">
    <property type="taxonomic scope" value="Bacteria"/>
</dbReference>
<evidence type="ECO:0000256" key="1">
    <source>
        <dbReference type="ARBA" id="ARBA00023015"/>
    </source>
</evidence>
<dbReference type="Pfam" id="PF02311">
    <property type="entry name" value="AraC_binding"/>
    <property type="match status" value="1"/>
</dbReference>
<dbReference type="InterPro" id="IPR050204">
    <property type="entry name" value="AraC_XylS_family_regulators"/>
</dbReference>
<dbReference type="AlphaFoldDB" id="A0A1P8EHM8"/>
<dbReference type="eggNOG" id="COG2207">
    <property type="taxonomic scope" value="Bacteria"/>
</dbReference>
<evidence type="ECO:0000313" key="6">
    <source>
        <dbReference type="EMBL" id="APV35692.1"/>
    </source>
</evidence>
<evidence type="ECO:0000256" key="2">
    <source>
        <dbReference type="ARBA" id="ARBA00023125"/>
    </source>
</evidence>
<dbReference type="RefSeq" id="WP_076032644.1">
    <property type="nucleotide sequence ID" value="NZ_CP016896.1"/>
</dbReference>
<dbReference type="InterPro" id="IPR018060">
    <property type="entry name" value="HTH_AraC"/>
</dbReference>
<dbReference type="STRING" id="487316.BEN76_06545"/>
<dbReference type="KEGG" id="asol:BEN76_06545"/>
<dbReference type="SMART" id="SM00342">
    <property type="entry name" value="HTH_ARAC"/>
    <property type="match status" value="1"/>
</dbReference>
<dbReference type="SUPFAM" id="SSF51215">
    <property type="entry name" value="Regulatory protein AraC"/>
    <property type="match status" value="1"/>
</dbReference>
<keyword evidence="1" id="KW-0805">Transcription regulation</keyword>
<dbReference type="InterPro" id="IPR018062">
    <property type="entry name" value="HTH_AraC-typ_CS"/>
</dbReference>
<keyword evidence="3" id="KW-0010">Activator</keyword>
<proteinExistence type="predicted"/>